<feature type="chain" id="PRO_5008686680" evidence="3">
    <location>
        <begin position="23"/>
        <end position="242"/>
    </location>
</feature>
<name>A0A1C3XLW8_9BRAD</name>
<keyword evidence="2" id="KW-1133">Transmembrane helix</keyword>
<dbReference type="Proteomes" id="UP000199184">
    <property type="component" value="Unassembled WGS sequence"/>
</dbReference>
<dbReference type="EMBL" id="FMAI01000018">
    <property type="protein sequence ID" value="SCB53219.1"/>
    <property type="molecule type" value="Genomic_DNA"/>
</dbReference>
<evidence type="ECO:0000256" key="3">
    <source>
        <dbReference type="SAM" id="SignalP"/>
    </source>
</evidence>
<keyword evidence="5" id="KW-1185">Reference proteome</keyword>
<organism evidence="4 5">
    <name type="scientific">Bradyrhizobium shewense</name>
    <dbReference type="NCBI Taxonomy" id="1761772"/>
    <lineage>
        <taxon>Bacteria</taxon>
        <taxon>Pseudomonadati</taxon>
        <taxon>Pseudomonadota</taxon>
        <taxon>Alphaproteobacteria</taxon>
        <taxon>Hyphomicrobiales</taxon>
        <taxon>Nitrobacteraceae</taxon>
        <taxon>Bradyrhizobium</taxon>
    </lineage>
</organism>
<reference evidence="5" key="1">
    <citation type="submission" date="2016-08" db="EMBL/GenBank/DDBJ databases">
        <authorList>
            <person name="Varghese N."/>
            <person name="Submissions Spin"/>
        </authorList>
    </citation>
    <scope>NUCLEOTIDE SEQUENCE [LARGE SCALE GENOMIC DNA]</scope>
    <source>
        <strain evidence="5">ERR11</strain>
    </source>
</reference>
<feature type="signal peptide" evidence="3">
    <location>
        <begin position="1"/>
        <end position="22"/>
    </location>
</feature>
<keyword evidence="2" id="KW-0812">Transmembrane</keyword>
<evidence type="ECO:0000256" key="2">
    <source>
        <dbReference type="SAM" id="Phobius"/>
    </source>
</evidence>
<keyword evidence="3" id="KW-0732">Signal</keyword>
<accession>A0A1C3XLW8</accession>
<dbReference type="RefSeq" id="WP_091964825.1">
    <property type="nucleotide sequence ID" value="NZ_FMAI01000018.1"/>
</dbReference>
<evidence type="ECO:0000313" key="5">
    <source>
        <dbReference type="Proteomes" id="UP000199184"/>
    </source>
</evidence>
<feature type="region of interest" description="Disordered" evidence="1">
    <location>
        <begin position="85"/>
        <end position="109"/>
    </location>
</feature>
<proteinExistence type="predicted"/>
<keyword evidence="2" id="KW-0472">Membrane</keyword>
<feature type="transmembrane region" description="Helical" evidence="2">
    <location>
        <begin position="212"/>
        <end position="231"/>
    </location>
</feature>
<dbReference type="AlphaFoldDB" id="A0A1C3XLW8"/>
<gene>
    <name evidence="4" type="ORF">GA0061098_1018183</name>
</gene>
<evidence type="ECO:0000256" key="1">
    <source>
        <dbReference type="SAM" id="MobiDB-lite"/>
    </source>
</evidence>
<protein>
    <submittedName>
        <fullName evidence="4">Uncharacterized protein</fullName>
    </submittedName>
</protein>
<sequence>MSGSLRLCFVSFVLLETLTAPASSNPLADLFNTAAAPPQVTSPPQAECVGRPGNSAPDGQHWVYRLDGHRKCWFLTEGTAKVKKIARRTPKPVTASLDESGTARPRQSGVLDARAELLRSAPALPSQPPRAQFKVADAEPDLGTSTALASAALIAQHSRQTMPFGQNQNQVDVEQLLAAAPANDVVTSSELQSVPVGVRLAKADGEATSRTATWLGVLLMMLGMLSILSTSRSVRHAVRLRS</sequence>
<evidence type="ECO:0000313" key="4">
    <source>
        <dbReference type="EMBL" id="SCB53219.1"/>
    </source>
</evidence>